<organism evidence="1 2">
    <name type="scientific">Clostridium scatologenes</name>
    <dbReference type="NCBI Taxonomy" id="1548"/>
    <lineage>
        <taxon>Bacteria</taxon>
        <taxon>Bacillati</taxon>
        <taxon>Bacillota</taxon>
        <taxon>Clostridia</taxon>
        <taxon>Eubacteriales</taxon>
        <taxon>Clostridiaceae</taxon>
        <taxon>Clostridium</taxon>
    </lineage>
</organism>
<keyword evidence="2" id="KW-1185">Reference proteome</keyword>
<dbReference type="RefSeq" id="WP_029159879.1">
    <property type="nucleotide sequence ID" value="NZ_CP009933.1"/>
</dbReference>
<dbReference type="Proteomes" id="UP000033115">
    <property type="component" value="Chromosome"/>
</dbReference>
<proteinExistence type="predicted"/>
<dbReference type="AlphaFoldDB" id="A0A0E3K4F9"/>
<gene>
    <name evidence="1" type="ORF">CSCA_4818</name>
</gene>
<evidence type="ECO:0000313" key="1">
    <source>
        <dbReference type="EMBL" id="AKA71943.1"/>
    </source>
</evidence>
<protein>
    <submittedName>
        <fullName evidence="1">Uncharacterized protein</fullName>
    </submittedName>
</protein>
<accession>A0A0E3K4F9</accession>
<sequence length="87" mass="10200">MLNLQESVYRQIEEMVDDGEPIIYENHEVNKRLNIETYVVIVKSHSYIFRIYQGMLHSTGRISLKFMSVDINMFKAMTSNLDLGEVL</sequence>
<dbReference type="STRING" id="1548.CSCA_4818"/>
<reference evidence="1 2" key="1">
    <citation type="journal article" date="2015" name="J. Biotechnol.">
        <title>Complete genome sequence of a malodorant-producing acetogen, Clostridium scatologenes ATCC 25775(T).</title>
        <authorList>
            <person name="Zhu Z."/>
            <person name="Guo T."/>
            <person name="Zheng H."/>
            <person name="Song T."/>
            <person name="Ouyang P."/>
            <person name="Xie J."/>
        </authorList>
    </citation>
    <scope>NUCLEOTIDE SEQUENCE [LARGE SCALE GENOMIC DNA]</scope>
    <source>
        <strain evidence="1 2">ATCC 25775</strain>
    </source>
</reference>
<dbReference type="HOGENOM" id="CLU_2477901_0_0_9"/>
<evidence type="ECO:0000313" key="2">
    <source>
        <dbReference type="Proteomes" id="UP000033115"/>
    </source>
</evidence>
<dbReference type="KEGG" id="csq:CSCA_4818"/>
<dbReference type="EMBL" id="CP009933">
    <property type="protein sequence ID" value="AKA71943.1"/>
    <property type="molecule type" value="Genomic_DNA"/>
</dbReference>
<name>A0A0E3K4F9_CLOSL</name>